<dbReference type="GO" id="GO:0006313">
    <property type="term" value="P:DNA transposition"/>
    <property type="evidence" value="ECO:0007669"/>
    <property type="project" value="InterPro"/>
</dbReference>
<evidence type="ECO:0000313" key="3">
    <source>
        <dbReference type="EMBL" id="ABC23406.1"/>
    </source>
</evidence>
<accession>Q2RR39</accession>
<protein>
    <recommendedName>
        <fullName evidence="2">Transposase IS4-like domain-containing protein</fullName>
    </recommendedName>
</protein>
<gene>
    <name evidence="3" type="ordered locus">Rru_A2609</name>
</gene>
<dbReference type="EnsemblBacteria" id="ABC23406">
    <property type="protein sequence ID" value="ABC23406"/>
    <property type="gene ID" value="Rru_A2609"/>
</dbReference>
<keyword evidence="4" id="KW-1185">Reference proteome</keyword>
<dbReference type="Proteomes" id="UP000001929">
    <property type="component" value="Chromosome"/>
</dbReference>
<evidence type="ECO:0000256" key="1">
    <source>
        <dbReference type="SAM" id="MobiDB-lite"/>
    </source>
</evidence>
<dbReference type="AlphaFoldDB" id="Q2RR39"/>
<evidence type="ECO:0000259" key="2">
    <source>
        <dbReference type="Pfam" id="PF01609"/>
    </source>
</evidence>
<organism evidence="3 4">
    <name type="scientific">Rhodospirillum rubrum (strain ATCC 11170 / ATH 1.1.1 / DSM 467 / LMG 4362 / NCIMB 8255 / S1)</name>
    <dbReference type="NCBI Taxonomy" id="269796"/>
    <lineage>
        <taxon>Bacteria</taxon>
        <taxon>Pseudomonadati</taxon>
        <taxon>Pseudomonadota</taxon>
        <taxon>Alphaproteobacteria</taxon>
        <taxon>Rhodospirillales</taxon>
        <taxon>Rhodospirillaceae</taxon>
        <taxon>Rhodospirillum</taxon>
    </lineage>
</organism>
<dbReference type="InterPro" id="IPR002559">
    <property type="entry name" value="Transposase_11"/>
</dbReference>
<dbReference type="eggNOG" id="COG3039">
    <property type="taxonomic scope" value="Bacteria"/>
</dbReference>
<sequence>MRGGDVRTESLFSSVSCEAWGPAGHPLRAAADGADRLRSAVPLVCRAVEGRAGVGGHGLHQEPRPTAGGDEAPGPGRMENHNGLVVGALVTQATGTAKREAALVDGLKAKGRITPAADKGYDVRAFVKDLRARRVTPPIVRNEQRKEDGTLRRRSAIDGRTPRHPGYAIRLRIRKRIEEVFGWIKAAAGLRKTRHKAPSASSGSSP</sequence>
<reference evidence="3 4" key="1">
    <citation type="journal article" date="2011" name="Stand. Genomic Sci.">
        <title>Complete genome sequence of Rhodospirillum rubrum type strain (S1).</title>
        <authorList>
            <person name="Munk A.C."/>
            <person name="Copeland A."/>
            <person name="Lucas S."/>
            <person name="Lapidus A."/>
            <person name="Del Rio T.G."/>
            <person name="Barry K."/>
            <person name="Detter J.C."/>
            <person name="Hammon N."/>
            <person name="Israni S."/>
            <person name="Pitluck S."/>
            <person name="Brettin T."/>
            <person name="Bruce D."/>
            <person name="Han C."/>
            <person name="Tapia R."/>
            <person name="Gilna P."/>
            <person name="Schmutz J."/>
            <person name="Larimer F."/>
            <person name="Land M."/>
            <person name="Kyrpides N.C."/>
            <person name="Mavromatis K."/>
            <person name="Richardson P."/>
            <person name="Rohde M."/>
            <person name="Goker M."/>
            <person name="Klenk H.P."/>
            <person name="Zhang Y."/>
            <person name="Roberts G.P."/>
            <person name="Reslewic S."/>
            <person name="Schwartz D.C."/>
        </authorList>
    </citation>
    <scope>NUCLEOTIDE SEQUENCE [LARGE SCALE GENOMIC DNA]</scope>
    <source>
        <strain evidence="4">ATCC 11170 / ATH 1.1.1 / DSM 467 / LMG 4362 / NCIMB 8255 / S1</strain>
    </source>
</reference>
<feature type="domain" description="Transposase IS4-like" evidence="2">
    <location>
        <begin position="80"/>
        <end position="199"/>
    </location>
</feature>
<proteinExistence type="predicted"/>
<dbReference type="HOGENOM" id="CLU_1331095_0_0_5"/>
<name>Q2RR39_RHORT</name>
<dbReference type="KEGG" id="rru:Rru_A2609"/>
<dbReference type="PATRIC" id="fig|269796.9.peg.2717"/>
<dbReference type="EMBL" id="CP000230">
    <property type="protein sequence ID" value="ABC23406.1"/>
    <property type="molecule type" value="Genomic_DNA"/>
</dbReference>
<evidence type="ECO:0000313" key="4">
    <source>
        <dbReference type="Proteomes" id="UP000001929"/>
    </source>
</evidence>
<dbReference type="Pfam" id="PF01609">
    <property type="entry name" value="DDE_Tnp_1"/>
    <property type="match status" value="1"/>
</dbReference>
<dbReference type="GO" id="GO:0003677">
    <property type="term" value="F:DNA binding"/>
    <property type="evidence" value="ECO:0007669"/>
    <property type="project" value="InterPro"/>
</dbReference>
<feature type="region of interest" description="Disordered" evidence="1">
    <location>
        <begin position="53"/>
        <end position="81"/>
    </location>
</feature>
<dbReference type="GO" id="GO:0004803">
    <property type="term" value="F:transposase activity"/>
    <property type="evidence" value="ECO:0007669"/>
    <property type="project" value="InterPro"/>
</dbReference>